<sequence>MSQAEAVVYSCRFCGYSLNLSSSNQILSGTDLDNKKSIKKGIITFRSVDLSRFTQVDEVSCFPVTWGRYRSKTKLLCRKCGSLIGFGHCESALLCGLEPTSSRSSAYQKYSIKLHALQSSE</sequence>
<organism evidence="1 2">
    <name type="scientific">Canna indica</name>
    <name type="common">Indian-shot</name>
    <dbReference type="NCBI Taxonomy" id="4628"/>
    <lineage>
        <taxon>Eukaryota</taxon>
        <taxon>Viridiplantae</taxon>
        <taxon>Streptophyta</taxon>
        <taxon>Embryophyta</taxon>
        <taxon>Tracheophyta</taxon>
        <taxon>Spermatophyta</taxon>
        <taxon>Magnoliopsida</taxon>
        <taxon>Liliopsida</taxon>
        <taxon>Zingiberales</taxon>
        <taxon>Cannaceae</taxon>
        <taxon>Canna</taxon>
    </lineage>
</organism>
<evidence type="ECO:0000313" key="2">
    <source>
        <dbReference type="Proteomes" id="UP001327560"/>
    </source>
</evidence>
<accession>A0AAQ3K5E8</accession>
<evidence type="ECO:0000313" key="1">
    <source>
        <dbReference type="EMBL" id="WOL01295.1"/>
    </source>
</evidence>
<protein>
    <submittedName>
        <fullName evidence="1">Uncharacterized protein</fullName>
    </submittedName>
</protein>
<dbReference type="PANTHER" id="PTHR33674">
    <property type="entry name" value="METHIONINE-S-OXIDE REDUCTASE"/>
    <property type="match status" value="1"/>
</dbReference>
<dbReference type="EMBL" id="CP136892">
    <property type="protein sequence ID" value="WOL01295.1"/>
    <property type="molecule type" value="Genomic_DNA"/>
</dbReference>
<proteinExistence type="predicted"/>
<dbReference type="Pfam" id="PF24046">
    <property type="entry name" value="At4g08330"/>
    <property type="match status" value="1"/>
</dbReference>
<name>A0AAQ3K5E8_9LILI</name>
<reference evidence="1 2" key="1">
    <citation type="submission" date="2023-10" db="EMBL/GenBank/DDBJ databases">
        <title>Chromosome-scale genome assembly provides insights into flower coloration mechanisms of Canna indica.</title>
        <authorList>
            <person name="Li C."/>
        </authorList>
    </citation>
    <scope>NUCLEOTIDE SEQUENCE [LARGE SCALE GENOMIC DNA]</scope>
    <source>
        <tissue evidence="1">Flower</tissue>
    </source>
</reference>
<keyword evidence="2" id="KW-1185">Reference proteome</keyword>
<dbReference type="InterPro" id="IPR045282">
    <property type="entry name" value="At4g08330-like"/>
</dbReference>
<dbReference type="Proteomes" id="UP001327560">
    <property type="component" value="Chromosome 3"/>
</dbReference>
<dbReference type="PANTHER" id="PTHR33674:SF3">
    <property type="entry name" value="YIPPEE DOMAIN-CONTAINING PROTEIN"/>
    <property type="match status" value="1"/>
</dbReference>
<gene>
    <name evidence="1" type="ORF">Cni_G10011</name>
</gene>
<dbReference type="AlphaFoldDB" id="A0AAQ3K5E8"/>